<dbReference type="EMBL" id="HBGZ01007945">
    <property type="protein sequence ID" value="CAD9587358.1"/>
    <property type="molecule type" value="Transcribed_RNA"/>
</dbReference>
<reference evidence="2" key="1">
    <citation type="submission" date="2021-01" db="EMBL/GenBank/DDBJ databases">
        <authorList>
            <person name="Corre E."/>
            <person name="Pelletier E."/>
            <person name="Niang G."/>
            <person name="Scheremetjew M."/>
            <person name="Finn R."/>
            <person name="Kale V."/>
            <person name="Holt S."/>
            <person name="Cochrane G."/>
            <person name="Meng A."/>
            <person name="Brown T."/>
            <person name="Cohen L."/>
        </authorList>
    </citation>
    <scope>NUCLEOTIDE SEQUENCE</scope>
    <source>
        <strain evidence="2">SM1012Den-03</strain>
    </source>
</reference>
<feature type="region of interest" description="Disordered" evidence="1">
    <location>
        <begin position="1"/>
        <end position="45"/>
    </location>
</feature>
<organism evidence="2">
    <name type="scientific">Skeletonema marinoi</name>
    <dbReference type="NCBI Taxonomy" id="267567"/>
    <lineage>
        <taxon>Eukaryota</taxon>
        <taxon>Sar</taxon>
        <taxon>Stramenopiles</taxon>
        <taxon>Ochrophyta</taxon>
        <taxon>Bacillariophyta</taxon>
        <taxon>Coscinodiscophyceae</taxon>
        <taxon>Thalassiosirophycidae</taxon>
        <taxon>Thalassiosirales</taxon>
        <taxon>Skeletonemataceae</taxon>
        <taxon>Skeletonema</taxon>
        <taxon>Skeletonema marinoi-dohrnii complex</taxon>
    </lineage>
</organism>
<name>A0A7S2KUP0_9STRA</name>
<protein>
    <submittedName>
        <fullName evidence="2">Uncharacterized protein</fullName>
    </submittedName>
</protein>
<feature type="region of interest" description="Disordered" evidence="1">
    <location>
        <begin position="104"/>
        <end position="124"/>
    </location>
</feature>
<evidence type="ECO:0000256" key="1">
    <source>
        <dbReference type="SAM" id="MobiDB-lite"/>
    </source>
</evidence>
<evidence type="ECO:0000313" key="2">
    <source>
        <dbReference type="EMBL" id="CAD9587358.1"/>
    </source>
</evidence>
<proteinExistence type="predicted"/>
<dbReference type="AlphaFoldDB" id="A0A7S2KUP0"/>
<feature type="compositionally biased region" description="Low complexity" evidence="1">
    <location>
        <begin position="24"/>
        <end position="39"/>
    </location>
</feature>
<feature type="region of interest" description="Disordered" evidence="1">
    <location>
        <begin position="68"/>
        <end position="90"/>
    </location>
</feature>
<sequence length="124" mass="13826">MFNTPKRKTIEETTSMMCPPPPTRSSSRALLSALSSSTSGHRMSAPSLELDSFFAEIDLSESSSPMEVDGFFLTPPQPPVFPSLSENDHQDPIKLQPRLRLSNAHDHPFGPINLKPRPFHRRSV</sequence>
<gene>
    <name evidence="2" type="ORF">SMAR0320_LOCUS5666</name>
</gene>
<accession>A0A7S2KUP0</accession>